<sequence>MHASNVIFKPPNMYAKKPNERRNIVTLIVEKAPDEAGSAIVRGGWHSSRKDKRVHLTVDFLDCSSTHLLQRRVGPGLSRQEIVHDQNPPNTFQVLLQPLHIGQDIFRLIAVPIVLAARVKVIPMDQIVRIAVVFARRRVQKPPVALEIHVIPPTRDFLTSGLVPDVVADIRVALLVHDYKQVQVQIDPDRLLGRRADRVAVATLSIEEHEEIGLGLVGDEKQRLHDPLLERSMPRRRANGRGRAGRFHHHDFDGVRVEGFAPPGAFGPFAEVLETPAMHRRHSARQAVLSAAFLKVALLELLRDYHPRLGLAATGGCVGRGRRGDDGLGPALGAVLELGLRPVFGPLRLRELLHALGEGAAKIVDLLAVAALFGGEDVLALRLVDVGDLVLVVLGEGVPR</sequence>
<keyword evidence="2" id="KW-1185">Reference proteome</keyword>
<dbReference type="Proteomes" id="UP001446871">
    <property type="component" value="Unassembled WGS sequence"/>
</dbReference>
<comment type="caution">
    <text evidence="1">The sequence shown here is derived from an EMBL/GenBank/DDBJ whole genome shotgun (WGS) entry which is preliminary data.</text>
</comment>
<protein>
    <submittedName>
        <fullName evidence="1">Uncharacterized protein</fullName>
    </submittedName>
</protein>
<evidence type="ECO:0000313" key="1">
    <source>
        <dbReference type="EMBL" id="KAK8067634.1"/>
    </source>
</evidence>
<name>A0ABR1V8V6_9PEZI</name>
<gene>
    <name evidence="1" type="ORF">PG996_006746</name>
</gene>
<evidence type="ECO:0000313" key="2">
    <source>
        <dbReference type="Proteomes" id="UP001446871"/>
    </source>
</evidence>
<dbReference type="EMBL" id="JAQQWM010000004">
    <property type="protein sequence ID" value="KAK8067634.1"/>
    <property type="molecule type" value="Genomic_DNA"/>
</dbReference>
<organism evidence="1 2">
    <name type="scientific">Apiospora saccharicola</name>
    <dbReference type="NCBI Taxonomy" id="335842"/>
    <lineage>
        <taxon>Eukaryota</taxon>
        <taxon>Fungi</taxon>
        <taxon>Dikarya</taxon>
        <taxon>Ascomycota</taxon>
        <taxon>Pezizomycotina</taxon>
        <taxon>Sordariomycetes</taxon>
        <taxon>Xylariomycetidae</taxon>
        <taxon>Amphisphaeriales</taxon>
        <taxon>Apiosporaceae</taxon>
        <taxon>Apiospora</taxon>
    </lineage>
</organism>
<accession>A0ABR1V8V6</accession>
<reference evidence="1 2" key="1">
    <citation type="submission" date="2023-01" db="EMBL/GenBank/DDBJ databases">
        <title>Analysis of 21 Apiospora genomes using comparative genomics revels a genus with tremendous synthesis potential of carbohydrate active enzymes and secondary metabolites.</title>
        <authorList>
            <person name="Sorensen T."/>
        </authorList>
    </citation>
    <scope>NUCLEOTIDE SEQUENCE [LARGE SCALE GENOMIC DNA]</scope>
    <source>
        <strain evidence="1 2">CBS 83171</strain>
    </source>
</reference>
<proteinExistence type="predicted"/>